<dbReference type="PANTHER" id="PTHR22960:SF29">
    <property type="entry name" value="CYCLIC PYRANOPTERIN MONOPHOSPHATE SYNTHASE"/>
    <property type="match status" value="1"/>
</dbReference>
<reference evidence="7 8" key="1">
    <citation type="submission" date="2021-09" db="EMBL/GenBank/DDBJ databases">
        <title>Genomic insights and catalytic innovation underlie evolution of tropane alkaloids biosynthesis.</title>
        <authorList>
            <person name="Wang Y.-J."/>
            <person name="Tian T."/>
            <person name="Huang J.-P."/>
            <person name="Huang S.-X."/>
        </authorList>
    </citation>
    <scope>NUCLEOTIDE SEQUENCE [LARGE SCALE GENOMIC DNA]</scope>
    <source>
        <strain evidence="7">KIB-2018</strain>
        <tissue evidence="7">Leaf</tissue>
    </source>
</reference>
<dbReference type="InterPro" id="IPR002820">
    <property type="entry name" value="Mopterin_CF_biosynth-C_dom"/>
</dbReference>
<protein>
    <recommendedName>
        <fullName evidence="3">cyclic pyranopterin monophosphate synthase</fullName>
        <ecNumber evidence="3">4.6.1.17</ecNumber>
    </recommendedName>
</protein>
<evidence type="ECO:0000256" key="5">
    <source>
        <dbReference type="ARBA" id="ARBA00023239"/>
    </source>
</evidence>
<evidence type="ECO:0000256" key="2">
    <source>
        <dbReference type="ARBA" id="ARBA00005046"/>
    </source>
</evidence>
<dbReference type="AlphaFoldDB" id="A0AAV8S8X3"/>
<dbReference type="InterPro" id="IPR047594">
    <property type="entry name" value="MoaC_bact/euk"/>
</dbReference>
<evidence type="ECO:0000256" key="3">
    <source>
        <dbReference type="ARBA" id="ARBA00012575"/>
    </source>
</evidence>
<dbReference type="Gene3D" id="3.30.70.640">
    <property type="entry name" value="Molybdopterin cofactor biosynthesis C (MoaC) domain"/>
    <property type="match status" value="1"/>
</dbReference>
<dbReference type="GO" id="GO:0061799">
    <property type="term" value="F:cyclic pyranopterin monophosphate synthase activity"/>
    <property type="evidence" value="ECO:0007669"/>
    <property type="project" value="UniProtKB-EC"/>
</dbReference>
<keyword evidence="8" id="KW-1185">Reference proteome</keyword>
<comment type="catalytic activity">
    <reaction evidence="1">
        <text>(8S)-3',8-cyclo-7,8-dihydroguanosine 5'-triphosphate = cyclic pyranopterin phosphate + diphosphate</text>
        <dbReference type="Rhea" id="RHEA:49580"/>
        <dbReference type="ChEBI" id="CHEBI:33019"/>
        <dbReference type="ChEBI" id="CHEBI:59648"/>
        <dbReference type="ChEBI" id="CHEBI:131766"/>
        <dbReference type="EC" id="4.6.1.17"/>
    </reaction>
</comment>
<comment type="pathway">
    <text evidence="2">Cofactor biosynthesis; molybdopterin biosynthesis.</text>
</comment>
<organism evidence="7 8">
    <name type="scientific">Erythroxylum novogranatense</name>
    <dbReference type="NCBI Taxonomy" id="1862640"/>
    <lineage>
        <taxon>Eukaryota</taxon>
        <taxon>Viridiplantae</taxon>
        <taxon>Streptophyta</taxon>
        <taxon>Embryophyta</taxon>
        <taxon>Tracheophyta</taxon>
        <taxon>Spermatophyta</taxon>
        <taxon>Magnoliopsida</taxon>
        <taxon>eudicotyledons</taxon>
        <taxon>Gunneridae</taxon>
        <taxon>Pentapetalae</taxon>
        <taxon>rosids</taxon>
        <taxon>fabids</taxon>
        <taxon>Malpighiales</taxon>
        <taxon>Erythroxylaceae</taxon>
        <taxon>Erythroxylum</taxon>
    </lineage>
</organism>
<evidence type="ECO:0000313" key="8">
    <source>
        <dbReference type="Proteomes" id="UP001159364"/>
    </source>
</evidence>
<dbReference type="PANTHER" id="PTHR22960">
    <property type="entry name" value="MOLYBDOPTERIN COFACTOR SYNTHESIS PROTEIN A"/>
    <property type="match status" value="1"/>
</dbReference>
<dbReference type="Pfam" id="PF01967">
    <property type="entry name" value="MoaC"/>
    <property type="match status" value="1"/>
</dbReference>
<keyword evidence="5" id="KW-0456">Lyase</keyword>
<keyword evidence="4" id="KW-0501">Molybdenum cofactor biosynthesis</keyword>
<dbReference type="SUPFAM" id="SSF55040">
    <property type="entry name" value="Molybdenum cofactor biosynthesis protein C, MoaC"/>
    <property type="match status" value="1"/>
</dbReference>
<dbReference type="GO" id="GO:0006777">
    <property type="term" value="P:Mo-molybdopterin cofactor biosynthetic process"/>
    <property type="evidence" value="ECO:0007669"/>
    <property type="project" value="UniProtKB-KW"/>
</dbReference>
<dbReference type="NCBIfam" id="TIGR00581">
    <property type="entry name" value="moaC"/>
    <property type="match status" value="1"/>
</dbReference>
<evidence type="ECO:0000313" key="7">
    <source>
        <dbReference type="EMBL" id="KAJ8748503.1"/>
    </source>
</evidence>
<accession>A0AAV8S8X3</accession>
<evidence type="ECO:0000256" key="4">
    <source>
        <dbReference type="ARBA" id="ARBA00023150"/>
    </source>
</evidence>
<dbReference type="CDD" id="cd01420">
    <property type="entry name" value="MoaC_PE"/>
    <property type="match status" value="1"/>
</dbReference>
<sequence length="255" mass="27822">MVVMFLRRAYVGLPLSRRLLSTNSVNNHHDLSATIAELNKEMESVFGQPPTGLAGSINNDHTLPESDFKSHSIASSLRNETMAQEEEDHRLSKRVSHNVYGLTHVGSTGEAQMVNVSPKEVSKRTAIASCKVILGRKVFEMVLANQMTKGDVLTVAKIAGINGAKQTSSLIPLCHNITLSHVRVDLRLNPENYSVEIQGEASSTEKTGVEMEAMTSVTVAGLTVYDMCKAASKEIQLTDVRLERKTGGKSGDWSR</sequence>
<evidence type="ECO:0000256" key="1">
    <source>
        <dbReference type="ARBA" id="ARBA00001637"/>
    </source>
</evidence>
<dbReference type="InterPro" id="IPR050105">
    <property type="entry name" value="MoCo_biosynth_MoaA/MoaC"/>
</dbReference>
<dbReference type="EC" id="4.6.1.17" evidence="3"/>
<comment type="caution">
    <text evidence="7">The sequence shown here is derived from an EMBL/GenBank/DDBJ whole genome shotgun (WGS) entry which is preliminary data.</text>
</comment>
<dbReference type="Proteomes" id="UP001159364">
    <property type="component" value="Linkage Group LG12"/>
</dbReference>
<name>A0AAV8S8X3_9ROSI</name>
<evidence type="ECO:0000259" key="6">
    <source>
        <dbReference type="Pfam" id="PF01967"/>
    </source>
</evidence>
<dbReference type="EMBL" id="JAIWQS010000012">
    <property type="protein sequence ID" value="KAJ8748503.1"/>
    <property type="molecule type" value="Genomic_DNA"/>
</dbReference>
<dbReference type="NCBIfam" id="NF006870">
    <property type="entry name" value="PRK09364.1"/>
    <property type="match status" value="1"/>
</dbReference>
<proteinExistence type="predicted"/>
<dbReference type="InterPro" id="IPR023045">
    <property type="entry name" value="MoaC"/>
</dbReference>
<gene>
    <name evidence="7" type="ORF">K2173_003401</name>
</gene>
<dbReference type="InterPro" id="IPR036522">
    <property type="entry name" value="MoaC_sf"/>
</dbReference>
<feature type="domain" description="Molybdopterin cofactor biosynthesis C (MoaC)" evidence="6">
    <location>
        <begin position="113"/>
        <end position="248"/>
    </location>
</feature>